<feature type="compositionally biased region" description="Basic and acidic residues" evidence="1">
    <location>
        <begin position="390"/>
        <end position="414"/>
    </location>
</feature>
<dbReference type="InterPro" id="IPR059009">
    <property type="entry name" value="Znf_C2H2_17_1st"/>
</dbReference>
<dbReference type="STRING" id="215243.A0A0D2DAK9"/>
<sequence length="497" mass="55795">MHARSRQPSTHLRSTQGSSRRIPRNNPGVSHQEPMAFTSASVDDFINPNFTLASTCVSIRHRYLGQHDAVLPSGYPDSDDFMISPTSAMSYPSVTAPGTYPLSVTSSLSGYDADPAYDEFLTDDALSSNNFVDMNLVSSSHYPGQIQSQDVMNHGYVPSDLSSYSPGILNNAYTTEMPLANAPLTPPPEEQVHQELFHHQYVSTQGYLEDPYRTTEDAPLYRASAMSKNPNAYSVTKRITIQPRPIRSAIERDGAVSDSGSSPSTDIRSSQEDPSGDKTRVRNSPLYDAKPDEDGYFHCPMVKEHQCKSHKPTKQKCIYNKYLDSHLRPYRCRFTDKPECEDARFSSNACLFRHEREAHGLHNHGFNPFLCKFMDCDRSKQGNGFPRRWNQRDHMRRVHDYEEKETKDRGAEQNKRRKTQGAPTSAAMKRSASSAYSKAQAMAGAAISPRYGGRVNQARYNAPVMYSAQMRPEKVQYPSNMPDVSQCLPSRSKAYPG</sequence>
<evidence type="ECO:0000313" key="5">
    <source>
        <dbReference type="Proteomes" id="UP000053342"/>
    </source>
</evidence>
<dbReference type="Proteomes" id="UP000053342">
    <property type="component" value="Unassembled WGS sequence"/>
</dbReference>
<evidence type="ECO:0000259" key="2">
    <source>
        <dbReference type="Pfam" id="PF26176"/>
    </source>
</evidence>
<dbReference type="InterPro" id="IPR059095">
    <property type="entry name" value="Znf_C2H2_17_2nd"/>
</dbReference>
<dbReference type="Gene3D" id="3.30.160.60">
    <property type="entry name" value="Classic Zinc Finger"/>
    <property type="match status" value="1"/>
</dbReference>
<proteinExistence type="predicted"/>
<protein>
    <submittedName>
        <fullName evidence="4">Uncharacterized protein</fullName>
    </submittedName>
</protein>
<feature type="region of interest" description="Disordered" evidence="1">
    <location>
        <begin position="387"/>
        <end position="433"/>
    </location>
</feature>
<dbReference type="OrthoDB" id="5062908at2759"/>
<gene>
    <name evidence="4" type="ORF">PV06_08066</name>
</gene>
<feature type="region of interest" description="Disordered" evidence="1">
    <location>
        <begin position="1"/>
        <end position="33"/>
    </location>
</feature>
<feature type="domain" description="C2H2-domain containing protein second zinc finger" evidence="2">
    <location>
        <begin position="368"/>
        <end position="399"/>
    </location>
</feature>
<dbReference type="Pfam" id="PF26176">
    <property type="entry name" value="zf_C2H2_17_2"/>
    <property type="match status" value="1"/>
</dbReference>
<dbReference type="AlphaFoldDB" id="A0A0D2DAK9"/>
<dbReference type="GeneID" id="27360140"/>
<evidence type="ECO:0000256" key="1">
    <source>
        <dbReference type="SAM" id="MobiDB-lite"/>
    </source>
</evidence>
<dbReference type="Pfam" id="PF26177">
    <property type="entry name" value="zf_C2H2_17_1st"/>
    <property type="match status" value="1"/>
</dbReference>
<feature type="domain" description="C2H2-domain containing protein first zinc finger" evidence="3">
    <location>
        <begin position="328"/>
        <end position="360"/>
    </location>
</feature>
<feature type="region of interest" description="Disordered" evidence="1">
    <location>
        <begin position="476"/>
        <end position="497"/>
    </location>
</feature>
<dbReference type="HOGENOM" id="CLU_603511_0_0_1"/>
<dbReference type="RefSeq" id="XP_016259671.1">
    <property type="nucleotide sequence ID" value="XM_016409363.1"/>
</dbReference>
<accession>A0A0D2DAK9</accession>
<reference evidence="4 5" key="1">
    <citation type="submission" date="2015-01" db="EMBL/GenBank/DDBJ databases">
        <title>The Genome Sequence of Exophiala oligosperma CBS72588.</title>
        <authorList>
            <consortium name="The Broad Institute Genomics Platform"/>
            <person name="Cuomo C."/>
            <person name="de Hoog S."/>
            <person name="Gorbushina A."/>
            <person name="Stielow B."/>
            <person name="Teixiera M."/>
            <person name="Abouelleil A."/>
            <person name="Chapman S.B."/>
            <person name="Priest M."/>
            <person name="Young S.K."/>
            <person name="Wortman J."/>
            <person name="Nusbaum C."/>
            <person name="Birren B."/>
        </authorList>
    </citation>
    <scope>NUCLEOTIDE SEQUENCE [LARGE SCALE GENOMIC DNA]</scope>
    <source>
        <strain evidence="4 5">CBS 72588</strain>
    </source>
</reference>
<feature type="compositionally biased region" description="Polar residues" evidence="1">
    <location>
        <begin position="477"/>
        <end position="489"/>
    </location>
</feature>
<evidence type="ECO:0000259" key="3">
    <source>
        <dbReference type="Pfam" id="PF26177"/>
    </source>
</evidence>
<keyword evidence="5" id="KW-1185">Reference proteome</keyword>
<evidence type="ECO:0000313" key="4">
    <source>
        <dbReference type="EMBL" id="KIW39455.1"/>
    </source>
</evidence>
<feature type="region of interest" description="Disordered" evidence="1">
    <location>
        <begin position="239"/>
        <end position="289"/>
    </location>
</feature>
<feature type="compositionally biased region" description="Basic and acidic residues" evidence="1">
    <location>
        <begin position="269"/>
        <end position="280"/>
    </location>
</feature>
<name>A0A0D2DAK9_9EURO</name>
<feature type="compositionally biased region" description="Polar residues" evidence="1">
    <location>
        <begin position="258"/>
        <end position="268"/>
    </location>
</feature>
<dbReference type="EMBL" id="KN847339">
    <property type="protein sequence ID" value="KIW39455.1"/>
    <property type="molecule type" value="Genomic_DNA"/>
</dbReference>
<feature type="compositionally biased region" description="Polar residues" evidence="1">
    <location>
        <begin position="1"/>
        <end position="19"/>
    </location>
</feature>
<organism evidence="4 5">
    <name type="scientific">Exophiala oligosperma</name>
    <dbReference type="NCBI Taxonomy" id="215243"/>
    <lineage>
        <taxon>Eukaryota</taxon>
        <taxon>Fungi</taxon>
        <taxon>Dikarya</taxon>
        <taxon>Ascomycota</taxon>
        <taxon>Pezizomycotina</taxon>
        <taxon>Eurotiomycetes</taxon>
        <taxon>Chaetothyriomycetidae</taxon>
        <taxon>Chaetothyriales</taxon>
        <taxon>Herpotrichiellaceae</taxon>
        <taxon>Exophiala</taxon>
    </lineage>
</organism>
<dbReference type="VEuPathDB" id="FungiDB:PV06_08066"/>